<name>A0A6B9FEQ4_9EURY</name>
<dbReference type="CDD" id="cd00090">
    <property type="entry name" value="HTH_ARSR"/>
    <property type="match status" value="1"/>
</dbReference>
<dbReference type="SUPFAM" id="SSF46785">
    <property type="entry name" value="Winged helix' DNA-binding domain"/>
    <property type="match status" value="1"/>
</dbReference>
<dbReference type="EMBL" id="CP034345">
    <property type="protein sequence ID" value="QGX93933.1"/>
    <property type="molecule type" value="Genomic_DNA"/>
</dbReference>
<dbReference type="AlphaFoldDB" id="A0A6B9FEQ4"/>
<dbReference type="RefSeq" id="WP_157688168.1">
    <property type="nucleotide sequence ID" value="NZ_CP034345.1"/>
</dbReference>
<gene>
    <name evidence="2" type="ORF">EI982_03635</name>
</gene>
<dbReference type="GeneID" id="43368593"/>
<dbReference type="Gene3D" id="1.10.10.10">
    <property type="entry name" value="Winged helix-like DNA-binding domain superfamily/Winged helix DNA-binding domain"/>
    <property type="match status" value="1"/>
</dbReference>
<accession>A0A6B9FEQ4</accession>
<dbReference type="Pfam" id="PF13412">
    <property type="entry name" value="HTH_24"/>
    <property type="match status" value="1"/>
</dbReference>
<feature type="region of interest" description="Disordered" evidence="1">
    <location>
        <begin position="76"/>
        <end position="99"/>
    </location>
</feature>
<evidence type="ECO:0000256" key="1">
    <source>
        <dbReference type="SAM" id="MobiDB-lite"/>
    </source>
</evidence>
<evidence type="ECO:0000313" key="2">
    <source>
        <dbReference type="EMBL" id="QGX93933.1"/>
    </source>
</evidence>
<dbReference type="InterPro" id="IPR011991">
    <property type="entry name" value="ArsR-like_HTH"/>
</dbReference>
<reference evidence="2 3" key="1">
    <citation type="submission" date="2018-12" db="EMBL/GenBank/DDBJ databases">
        <title>Complete genome sequence of Haloplanus rallus MBLA0036.</title>
        <authorList>
            <person name="Nam Y.-d."/>
            <person name="Kang J."/>
            <person name="Chung W.-H."/>
            <person name="Park Y.S."/>
        </authorList>
    </citation>
    <scope>NUCLEOTIDE SEQUENCE [LARGE SCALE GENOMIC DNA]</scope>
    <source>
        <strain evidence="2 3">MBLA0036</strain>
    </source>
</reference>
<proteinExistence type="predicted"/>
<sequence length="99" mass="11078">MVGQTTVPSSPELSSLRALPPSAKLVAKTLEYEGRLTQAELVESTRLPDRTVRYALRKLEDQDVVTSRISFADARQRVYSLRPPRGTRRGPAQSTPRNQ</sequence>
<dbReference type="KEGG" id="hra:EI982_03635"/>
<dbReference type="Proteomes" id="UP000428325">
    <property type="component" value="Chromosome"/>
</dbReference>
<dbReference type="InterPro" id="IPR036390">
    <property type="entry name" value="WH_DNA-bd_sf"/>
</dbReference>
<dbReference type="InterPro" id="IPR036388">
    <property type="entry name" value="WH-like_DNA-bd_sf"/>
</dbReference>
<keyword evidence="3" id="KW-1185">Reference proteome</keyword>
<evidence type="ECO:0000313" key="3">
    <source>
        <dbReference type="Proteomes" id="UP000428325"/>
    </source>
</evidence>
<protein>
    <submittedName>
        <fullName evidence="2">Transcriptional regulator</fullName>
    </submittedName>
</protein>
<dbReference type="OrthoDB" id="350804at2157"/>
<organism evidence="2 3">
    <name type="scientific">Haloplanus rallus</name>
    <dbReference type="NCBI Taxonomy" id="1816183"/>
    <lineage>
        <taxon>Archaea</taxon>
        <taxon>Methanobacteriati</taxon>
        <taxon>Methanobacteriota</taxon>
        <taxon>Stenosarchaea group</taxon>
        <taxon>Halobacteria</taxon>
        <taxon>Halobacteriales</taxon>
        <taxon>Haloferacaceae</taxon>
        <taxon>Haloplanus</taxon>
    </lineage>
</organism>